<protein>
    <submittedName>
        <fullName evidence="1">Uncharacterized protein</fullName>
    </submittedName>
</protein>
<comment type="caution">
    <text evidence="1">The sequence shown here is derived from an EMBL/GenBank/DDBJ whole genome shotgun (WGS) entry which is preliminary data.</text>
</comment>
<reference evidence="1" key="1">
    <citation type="submission" date="2022-04" db="EMBL/GenBank/DDBJ databases">
        <title>Chromosome-scale genome assembly of Holotrichia oblita Faldermann.</title>
        <authorList>
            <person name="Rongchong L."/>
        </authorList>
    </citation>
    <scope>NUCLEOTIDE SEQUENCE</scope>
    <source>
        <strain evidence="1">81SQS9</strain>
    </source>
</reference>
<name>A0ACB9T1G4_HOLOL</name>
<dbReference type="Proteomes" id="UP001056778">
    <property type="component" value="Chromosome 5"/>
</dbReference>
<gene>
    <name evidence="1" type="ORF">MML48_5g00008305</name>
</gene>
<accession>A0ACB9T1G4</accession>
<keyword evidence="2" id="KW-1185">Reference proteome</keyword>
<evidence type="ECO:0000313" key="2">
    <source>
        <dbReference type="Proteomes" id="UP001056778"/>
    </source>
</evidence>
<organism evidence="1 2">
    <name type="scientific">Holotrichia oblita</name>
    <name type="common">Chafer beetle</name>
    <dbReference type="NCBI Taxonomy" id="644536"/>
    <lineage>
        <taxon>Eukaryota</taxon>
        <taxon>Metazoa</taxon>
        <taxon>Ecdysozoa</taxon>
        <taxon>Arthropoda</taxon>
        <taxon>Hexapoda</taxon>
        <taxon>Insecta</taxon>
        <taxon>Pterygota</taxon>
        <taxon>Neoptera</taxon>
        <taxon>Endopterygota</taxon>
        <taxon>Coleoptera</taxon>
        <taxon>Polyphaga</taxon>
        <taxon>Scarabaeiformia</taxon>
        <taxon>Scarabaeidae</taxon>
        <taxon>Melolonthinae</taxon>
        <taxon>Holotrichia</taxon>
    </lineage>
</organism>
<proteinExistence type="predicted"/>
<evidence type="ECO:0000313" key="1">
    <source>
        <dbReference type="EMBL" id="KAI4460651.1"/>
    </source>
</evidence>
<sequence>MAKYSGTRKARHGVTTEKRRDLFAVPSSYALAHCVAQNLRMSRGIAAEFRKRYGRVRELLQQQPRIGETLKLSINGQSIFYLVTKKFPYQKPAYRVIWEALLDLRNHVLQQDILKLAIPKLGCGLNQLNWKILCYVGFCGRLSVRTYERTPRARTYRDYLEEAMREAIEAVKAGMSKKLAAATFGVERTTLGRRIVGTHPKAVGRPTVLTAQEEALIARTLGVVANWGFPLTKVDIRNVIKKFFNNNCPGPDFLDSFIKRNNLSVRMASNIKRSGSSVDHNDILDFINNIDLAIKEVKSTNFYNYDETNVTDDPGSRKVVVPRNTKRVERVQEHSRATISLMVCENASGDLLPPMVVYKALNLYDNWTQRGLQGTKYARTCSKCGFSSFSCLTSNPPERMTWQATFHQK</sequence>
<dbReference type="EMBL" id="CM043019">
    <property type="protein sequence ID" value="KAI4460651.1"/>
    <property type="molecule type" value="Genomic_DNA"/>
</dbReference>